<dbReference type="HOGENOM" id="CLU_2770481_0_0_11"/>
<evidence type="ECO:0000313" key="3">
    <source>
        <dbReference type="Proteomes" id="UP000008838"/>
    </source>
</evidence>
<keyword evidence="3" id="KW-1185">Reference proteome</keyword>
<feature type="region of interest" description="Disordered" evidence="1">
    <location>
        <begin position="49"/>
        <end position="69"/>
    </location>
</feature>
<accession>B2GLH1</accession>
<dbReference type="STRING" id="378753.KRH_09170"/>
<sequence length="69" mass="7728">MDPHEVRARLTRRGSQSGLELDGGTGVVFIPQHALPDLRRRLLLAQERFTAMSGPVPGKRRKRRPASAR</sequence>
<gene>
    <name evidence="2" type="ordered locus">KRH_09170</name>
</gene>
<dbReference type="EMBL" id="AP009152">
    <property type="protein sequence ID" value="BAG29264.1"/>
    <property type="molecule type" value="Genomic_DNA"/>
</dbReference>
<reference evidence="2 3" key="1">
    <citation type="journal article" date="2008" name="J. Bacteriol.">
        <title>Complete genome sequence of the soil actinomycete Kocuria rhizophila.</title>
        <authorList>
            <person name="Takarada H."/>
            <person name="Sekine M."/>
            <person name="Kosugi H."/>
            <person name="Matsuo Y."/>
            <person name="Fujisawa T."/>
            <person name="Omata S."/>
            <person name="Kishi E."/>
            <person name="Shimizu A."/>
            <person name="Tsukatani N."/>
            <person name="Tanikawa S."/>
            <person name="Fujita N."/>
            <person name="Harayama S."/>
        </authorList>
    </citation>
    <scope>NUCLEOTIDE SEQUENCE [LARGE SCALE GENOMIC DNA]</scope>
    <source>
        <strain evidence="3">ATCC 9341 / DSM 348 / NBRC 103217 / DC2201</strain>
    </source>
</reference>
<evidence type="ECO:0000256" key="1">
    <source>
        <dbReference type="SAM" id="MobiDB-lite"/>
    </source>
</evidence>
<dbReference type="AlphaFoldDB" id="B2GLH1"/>
<protein>
    <submittedName>
        <fullName evidence="2">Uncharacterized protein</fullName>
    </submittedName>
</protein>
<evidence type="ECO:0000313" key="2">
    <source>
        <dbReference type="EMBL" id="BAG29264.1"/>
    </source>
</evidence>
<dbReference type="KEGG" id="krh:KRH_09170"/>
<feature type="region of interest" description="Disordered" evidence="1">
    <location>
        <begin position="1"/>
        <end position="23"/>
    </location>
</feature>
<proteinExistence type="predicted"/>
<organism evidence="2 3">
    <name type="scientific">Kocuria rhizophila (strain ATCC 9341 / DSM 348 / NBRC 103217 / DC2201)</name>
    <dbReference type="NCBI Taxonomy" id="378753"/>
    <lineage>
        <taxon>Bacteria</taxon>
        <taxon>Bacillati</taxon>
        <taxon>Actinomycetota</taxon>
        <taxon>Actinomycetes</taxon>
        <taxon>Micrococcales</taxon>
        <taxon>Micrococcaceae</taxon>
        <taxon>Kocuria</taxon>
    </lineage>
</organism>
<dbReference type="Proteomes" id="UP000008838">
    <property type="component" value="Chromosome"/>
</dbReference>
<feature type="compositionally biased region" description="Basic residues" evidence="1">
    <location>
        <begin position="58"/>
        <end position="69"/>
    </location>
</feature>
<name>B2GLH1_KOCRD</name>